<dbReference type="GO" id="GO:0009707">
    <property type="term" value="C:chloroplast outer membrane"/>
    <property type="evidence" value="ECO:0007669"/>
    <property type="project" value="TreeGrafter"/>
</dbReference>
<feature type="signal peptide" evidence="6">
    <location>
        <begin position="1"/>
        <end position="18"/>
    </location>
</feature>
<dbReference type="Gene3D" id="1.10.630.10">
    <property type="entry name" value="Cytochrome P450"/>
    <property type="match status" value="1"/>
</dbReference>
<proteinExistence type="inferred from homology"/>
<dbReference type="InterPro" id="IPR001128">
    <property type="entry name" value="Cyt_P450"/>
</dbReference>
<dbReference type="InterPro" id="IPR036396">
    <property type="entry name" value="Cyt_P450_sf"/>
</dbReference>
<evidence type="ECO:0000313" key="7">
    <source>
        <dbReference type="EMBL" id="PUZ60226.1"/>
    </source>
</evidence>
<evidence type="ECO:0000256" key="1">
    <source>
        <dbReference type="ARBA" id="ARBA00004167"/>
    </source>
</evidence>
<comment type="similarity">
    <text evidence="2">Belongs to the cytochrome P450 family.</text>
</comment>
<name>A0A2T7DXC1_9POAL</name>
<dbReference type="STRING" id="1504633.A0A2T7DXC1"/>
<evidence type="ECO:0000256" key="3">
    <source>
        <dbReference type="ARBA" id="ARBA00022692"/>
    </source>
</evidence>
<dbReference type="GO" id="GO:0005506">
    <property type="term" value="F:iron ion binding"/>
    <property type="evidence" value="ECO:0007669"/>
    <property type="project" value="InterPro"/>
</dbReference>
<keyword evidence="3" id="KW-0812">Transmembrane</keyword>
<evidence type="ECO:0000256" key="6">
    <source>
        <dbReference type="SAM" id="SignalP"/>
    </source>
</evidence>
<evidence type="ECO:0000256" key="5">
    <source>
        <dbReference type="ARBA" id="ARBA00023136"/>
    </source>
</evidence>
<dbReference type="GO" id="GO:0005783">
    <property type="term" value="C:endoplasmic reticulum"/>
    <property type="evidence" value="ECO:0007669"/>
    <property type="project" value="TreeGrafter"/>
</dbReference>
<keyword evidence="5" id="KW-0472">Membrane</keyword>
<dbReference type="Pfam" id="PF00067">
    <property type="entry name" value="p450"/>
    <property type="match status" value="1"/>
</dbReference>
<keyword evidence="4" id="KW-1133">Transmembrane helix</keyword>
<dbReference type="InterPro" id="IPR044225">
    <property type="entry name" value="KO_chloroplastic"/>
</dbReference>
<gene>
    <name evidence="7" type="ORF">GQ55_4G106700</name>
</gene>
<dbReference type="GO" id="GO:0016709">
    <property type="term" value="F:oxidoreductase activity, acting on paired donors, with incorporation or reduction of molecular oxygen, NAD(P)H as one donor, and incorporation of one atom of oxygen"/>
    <property type="evidence" value="ECO:0007669"/>
    <property type="project" value="TreeGrafter"/>
</dbReference>
<protein>
    <submittedName>
        <fullName evidence="7">Uncharacterized protein</fullName>
    </submittedName>
</protein>
<comment type="subcellular location">
    <subcellularLocation>
        <location evidence="1">Membrane</location>
        <topology evidence="1">Single-pass membrane protein</topology>
    </subcellularLocation>
</comment>
<dbReference type="EMBL" id="CM009752">
    <property type="protein sequence ID" value="PUZ60226.1"/>
    <property type="molecule type" value="Genomic_DNA"/>
</dbReference>
<dbReference type="OrthoDB" id="2789670at2759"/>
<reference evidence="7 8" key="1">
    <citation type="submission" date="2018-04" db="EMBL/GenBank/DDBJ databases">
        <title>WGS assembly of Panicum hallii var. hallii HAL2.</title>
        <authorList>
            <person name="Lovell J."/>
            <person name="Jenkins J."/>
            <person name="Lowry D."/>
            <person name="Mamidi S."/>
            <person name="Sreedasyam A."/>
            <person name="Weng X."/>
            <person name="Barry K."/>
            <person name="Bonette J."/>
            <person name="Campitelli B."/>
            <person name="Daum C."/>
            <person name="Gordon S."/>
            <person name="Gould B."/>
            <person name="Lipzen A."/>
            <person name="MacQueen A."/>
            <person name="Palacio-Mejia J."/>
            <person name="Plott C."/>
            <person name="Shakirov E."/>
            <person name="Shu S."/>
            <person name="Yoshinaga Y."/>
            <person name="Zane M."/>
            <person name="Rokhsar D."/>
            <person name="Grimwood J."/>
            <person name="Schmutz J."/>
            <person name="Juenger T."/>
        </authorList>
    </citation>
    <scope>NUCLEOTIDE SEQUENCE [LARGE SCALE GENOMIC DNA]</scope>
    <source>
        <strain evidence="8">cv. HAL2</strain>
    </source>
</reference>
<dbReference type="PANTHER" id="PTHR47283:SF1">
    <property type="entry name" value="ENT-KAURENE OXIDASE, CHLOROPLASTIC"/>
    <property type="match status" value="1"/>
</dbReference>
<sequence>MEFVLAVAAVGGLVAALAERASNKNRLNLPPAVPGLPVIGNLHQLKEKKPQQAFTKWAEDYGPIYSIKTGASSAFVLNSTEVAKEAMVEKFSSISTRKLAKAVSILSRDKKMVAGSDDSDFHKNGKRHIVMSLLGSSALKQFFGAQGTPRSITW</sequence>
<evidence type="ECO:0000313" key="8">
    <source>
        <dbReference type="Proteomes" id="UP000244336"/>
    </source>
</evidence>
<keyword evidence="6" id="KW-0732">Signal</keyword>
<dbReference type="Gramene" id="PUZ60226">
    <property type="protein sequence ID" value="PUZ60226"/>
    <property type="gene ID" value="GQ55_4G106700"/>
</dbReference>
<dbReference type="GO" id="GO:0010241">
    <property type="term" value="P:ent-kaurene oxidation to kaurenoic acid"/>
    <property type="evidence" value="ECO:0007669"/>
    <property type="project" value="InterPro"/>
</dbReference>
<dbReference type="PANTHER" id="PTHR47283">
    <property type="entry name" value="ENT-KAURENE OXIDASE, CHLOROPLASTIC"/>
    <property type="match status" value="1"/>
</dbReference>
<dbReference type="GO" id="GO:0020037">
    <property type="term" value="F:heme binding"/>
    <property type="evidence" value="ECO:0007669"/>
    <property type="project" value="InterPro"/>
</dbReference>
<dbReference type="AlphaFoldDB" id="A0A2T7DXC1"/>
<evidence type="ECO:0000256" key="2">
    <source>
        <dbReference type="ARBA" id="ARBA00010617"/>
    </source>
</evidence>
<dbReference type="Proteomes" id="UP000244336">
    <property type="component" value="Chromosome 4"/>
</dbReference>
<feature type="chain" id="PRO_5015630067" evidence="6">
    <location>
        <begin position="19"/>
        <end position="154"/>
    </location>
</feature>
<dbReference type="SUPFAM" id="SSF48264">
    <property type="entry name" value="Cytochrome P450"/>
    <property type="match status" value="1"/>
</dbReference>
<dbReference type="FunFam" id="1.10.630.10:FF:000421">
    <property type="entry name" value="Kaurene oxidase2"/>
    <property type="match status" value="1"/>
</dbReference>
<dbReference type="GO" id="GO:0009686">
    <property type="term" value="P:gibberellin biosynthetic process"/>
    <property type="evidence" value="ECO:0007669"/>
    <property type="project" value="InterPro"/>
</dbReference>
<dbReference type="GO" id="GO:0052615">
    <property type="term" value="F:ent-kaurene oxidase activity"/>
    <property type="evidence" value="ECO:0007669"/>
    <property type="project" value="InterPro"/>
</dbReference>
<keyword evidence="8" id="KW-1185">Reference proteome</keyword>
<organism evidence="7 8">
    <name type="scientific">Panicum hallii var. hallii</name>
    <dbReference type="NCBI Taxonomy" id="1504633"/>
    <lineage>
        <taxon>Eukaryota</taxon>
        <taxon>Viridiplantae</taxon>
        <taxon>Streptophyta</taxon>
        <taxon>Embryophyta</taxon>
        <taxon>Tracheophyta</taxon>
        <taxon>Spermatophyta</taxon>
        <taxon>Magnoliopsida</taxon>
        <taxon>Liliopsida</taxon>
        <taxon>Poales</taxon>
        <taxon>Poaceae</taxon>
        <taxon>PACMAD clade</taxon>
        <taxon>Panicoideae</taxon>
        <taxon>Panicodae</taxon>
        <taxon>Paniceae</taxon>
        <taxon>Panicinae</taxon>
        <taxon>Panicum</taxon>
        <taxon>Panicum sect. Panicum</taxon>
    </lineage>
</organism>
<evidence type="ECO:0000256" key="4">
    <source>
        <dbReference type="ARBA" id="ARBA00022989"/>
    </source>
</evidence>
<accession>A0A2T7DXC1</accession>